<evidence type="ECO:0000256" key="6">
    <source>
        <dbReference type="ARBA" id="ARBA00022547"/>
    </source>
</evidence>
<dbReference type="GO" id="GO:0015986">
    <property type="term" value="P:proton motive force-driven ATP synthesis"/>
    <property type="evidence" value="ECO:0007669"/>
    <property type="project" value="InterPro"/>
</dbReference>
<evidence type="ECO:0000256" key="2">
    <source>
        <dbReference type="ARBA" id="ARBA00004308"/>
    </source>
</evidence>
<dbReference type="GO" id="GO:0012505">
    <property type="term" value="C:endomembrane system"/>
    <property type="evidence" value="ECO:0007669"/>
    <property type="project" value="UniProtKB-SubCell"/>
</dbReference>
<dbReference type="EC" id="3.6.3.14" evidence="16"/>
<evidence type="ECO:0000256" key="3">
    <source>
        <dbReference type="ARBA" id="ARBA00005513"/>
    </source>
</evidence>
<dbReference type="Pfam" id="PF00430">
    <property type="entry name" value="ATP-synt_B"/>
    <property type="match status" value="1"/>
</dbReference>
<keyword evidence="7 15" id="KW-0812">Transmembrane</keyword>
<evidence type="ECO:0000313" key="16">
    <source>
        <dbReference type="EMBL" id="EQD67899.1"/>
    </source>
</evidence>
<reference evidence="16" key="2">
    <citation type="journal article" date="2014" name="ISME J.">
        <title>Microbial stratification in low pH oxic and suboxic macroscopic growths along an acid mine drainage.</title>
        <authorList>
            <person name="Mendez-Garcia C."/>
            <person name="Mesa V."/>
            <person name="Sprenger R.R."/>
            <person name="Richter M."/>
            <person name="Diez M.S."/>
            <person name="Solano J."/>
            <person name="Bargiela R."/>
            <person name="Golyshina O.V."/>
            <person name="Manteca A."/>
            <person name="Ramos J.L."/>
            <person name="Gallego J.R."/>
            <person name="Llorente I."/>
            <person name="Martins Dos Santos V.A."/>
            <person name="Jensen O.N."/>
            <person name="Pelaez A.I."/>
            <person name="Sanchez J."/>
            <person name="Ferrer M."/>
        </authorList>
    </citation>
    <scope>NUCLEOTIDE SEQUENCE</scope>
</reference>
<accession>T1CKC4</accession>
<comment type="similarity">
    <text evidence="3">Belongs to the ATPase B chain family.</text>
</comment>
<evidence type="ECO:0000256" key="12">
    <source>
        <dbReference type="ARBA" id="ARBA00023310"/>
    </source>
</evidence>
<keyword evidence="5" id="KW-1003">Cell membrane</keyword>
<evidence type="ECO:0000256" key="4">
    <source>
        <dbReference type="ARBA" id="ARBA00022448"/>
    </source>
</evidence>
<dbReference type="AlphaFoldDB" id="T1CKC4"/>
<dbReference type="InterPro" id="IPR028987">
    <property type="entry name" value="ATP_synth_B-like_membr_sf"/>
</dbReference>
<dbReference type="EMBL" id="AUZZ01000483">
    <property type="protein sequence ID" value="EQD67899.1"/>
    <property type="molecule type" value="Genomic_DNA"/>
</dbReference>
<comment type="subcellular location">
    <subcellularLocation>
        <location evidence="2">Endomembrane system</location>
    </subcellularLocation>
    <subcellularLocation>
        <location evidence="1">Membrane</location>
        <topology evidence="1">Single-pass membrane protein</topology>
    </subcellularLocation>
</comment>
<reference evidence="16" key="1">
    <citation type="submission" date="2013-08" db="EMBL/GenBank/DDBJ databases">
        <authorList>
            <person name="Mendez C."/>
            <person name="Richter M."/>
            <person name="Ferrer M."/>
            <person name="Sanchez J."/>
        </authorList>
    </citation>
    <scope>NUCLEOTIDE SEQUENCE</scope>
</reference>
<evidence type="ECO:0000256" key="13">
    <source>
        <dbReference type="ARBA" id="ARBA00025198"/>
    </source>
</evidence>
<dbReference type="GO" id="GO:0046961">
    <property type="term" value="F:proton-transporting ATPase activity, rotational mechanism"/>
    <property type="evidence" value="ECO:0007669"/>
    <property type="project" value="TreeGrafter"/>
</dbReference>
<protein>
    <submittedName>
        <fullName evidence="16">ATP synthase B chain</fullName>
        <ecNumber evidence="16">3.6.3.14</ecNumber>
    </submittedName>
</protein>
<evidence type="ECO:0000256" key="9">
    <source>
        <dbReference type="ARBA" id="ARBA00022989"/>
    </source>
</evidence>
<keyword evidence="8" id="KW-0375">Hydrogen ion transport</keyword>
<feature type="region of interest" description="Disordered" evidence="14">
    <location>
        <begin position="94"/>
        <end position="113"/>
    </location>
</feature>
<dbReference type="CDD" id="cd06503">
    <property type="entry name" value="ATP-synt_Fo_b"/>
    <property type="match status" value="1"/>
</dbReference>
<comment type="function">
    <text evidence="13">F(1)F(0) ATP synthase produces ATP from ADP in the presence of a proton or sodium gradient. F-type ATPases consist of two structural domains, F(1) containing the extramembraneous catalytic core and F(0) containing the membrane proton channel, linked together by a central stalk and a peripheral stalk. During catalysis, ATP synthesis in the catalytic domain of F(1) is coupled via a rotary mechanism of the central stalk subunits to proton translocation.</text>
</comment>
<evidence type="ECO:0000256" key="7">
    <source>
        <dbReference type="ARBA" id="ARBA00022692"/>
    </source>
</evidence>
<gene>
    <name evidence="16" type="ORF">B2A_00621</name>
</gene>
<evidence type="ECO:0000256" key="5">
    <source>
        <dbReference type="ARBA" id="ARBA00022475"/>
    </source>
</evidence>
<feature type="transmembrane region" description="Helical" evidence="15">
    <location>
        <begin position="6"/>
        <end position="26"/>
    </location>
</feature>
<dbReference type="InterPro" id="IPR005864">
    <property type="entry name" value="ATP_synth_F0_bsu_bac"/>
</dbReference>
<dbReference type="Gene3D" id="6.10.250.1580">
    <property type="match status" value="1"/>
</dbReference>
<keyword evidence="16" id="KW-0378">Hydrolase</keyword>
<evidence type="ECO:0000256" key="1">
    <source>
        <dbReference type="ARBA" id="ARBA00004167"/>
    </source>
</evidence>
<dbReference type="InterPro" id="IPR050059">
    <property type="entry name" value="ATP_synthase_B_chain"/>
</dbReference>
<dbReference type="InterPro" id="IPR002146">
    <property type="entry name" value="ATP_synth_b/b'su_bac/chlpt"/>
</dbReference>
<keyword evidence="4" id="KW-0813">Transport</keyword>
<dbReference type="PANTHER" id="PTHR33445">
    <property type="entry name" value="ATP SYNTHASE SUBUNIT B', CHLOROPLASTIC"/>
    <property type="match status" value="1"/>
</dbReference>
<evidence type="ECO:0000256" key="10">
    <source>
        <dbReference type="ARBA" id="ARBA00023065"/>
    </source>
</evidence>
<keyword evidence="10" id="KW-0406">Ion transport</keyword>
<evidence type="ECO:0000256" key="11">
    <source>
        <dbReference type="ARBA" id="ARBA00023136"/>
    </source>
</evidence>
<keyword evidence="6" id="KW-0138">CF(0)</keyword>
<keyword evidence="12" id="KW-0066">ATP synthesis</keyword>
<keyword evidence="9 15" id="KW-1133">Transmembrane helix</keyword>
<dbReference type="GO" id="GO:0016787">
    <property type="term" value="F:hydrolase activity"/>
    <property type="evidence" value="ECO:0007669"/>
    <property type="project" value="UniProtKB-KW"/>
</dbReference>
<dbReference type="PANTHER" id="PTHR33445:SF1">
    <property type="entry name" value="ATP SYNTHASE SUBUNIT B"/>
    <property type="match status" value="1"/>
</dbReference>
<dbReference type="GO" id="GO:0045259">
    <property type="term" value="C:proton-transporting ATP synthase complex"/>
    <property type="evidence" value="ECO:0007669"/>
    <property type="project" value="UniProtKB-KW"/>
</dbReference>
<dbReference type="NCBIfam" id="TIGR01144">
    <property type="entry name" value="ATP_synt_b"/>
    <property type="match status" value="1"/>
</dbReference>
<organism evidence="16">
    <name type="scientific">mine drainage metagenome</name>
    <dbReference type="NCBI Taxonomy" id="410659"/>
    <lineage>
        <taxon>unclassified sequences</taxon>
        <taxon>metagenomes</taxon>
        <taxon>ecological metagenomes</taxon>
    </lineage>
</organism>
<sequence length="113" mass="12853">MNLDLTFFAEIIAFALFVWLTMRYLWPPLMQAMDERAKKIADGLAAAERAMRDLELAQERAVSVLHDARREAATIVEGASQRANELLERAEKAAAEQSARELQHGREELDRAR</sequence>
<name>T1CKC4_9ZZZZ</name>
<feature type="non-terminal residue" evidence="16">
    <location>
        <position position="113"/>
    </location>
</feature>
<evidence type="ECO:0000256" key="8">
    <source>
        <dbReference type="ARBA" id="ARBA00022781"/>
    </source>
</evidence>
<proteinExistence type="inferred from homology"/>
<evidence type="ECO:0000256" key="15">
    <source>
        <dbReference type="SAM" id="Phobius"/>
    </source>
</evidence>
<comment type="caution">
    <text evidence="16">The sequence shown here is derived from an EMBL/GenBank/DDBJ whole genome shotgun (WGS) entry which is preliminary data.</text>
</comment>
<evidence type="ECO:0000256" key="14">
    <source>
        <dbReference type="SAM" id="MobiDB-lite"/>
    </source>
</evidence>
<dbReference type="SUPFAM" id="SSF81573">
    <property type="entry name" value="F1F0 ATP synthase subunit B, membrane domain"/>
    <property type="match status" value="1"/>
</dbReference>
<keyword evidence="11 15" id="KW-0472">Membrane</keyword>